<gene>
    <name evidence="4" type="ORF">SAMN05660299_00258</name>
</gene>
<dbReference type="OrthoDB" id="9805976at2"/>
<evidence type="ECO:0000259" key="3">
    <source>
        <dbReference type="Pfam" id="PF03358"/>
    </source>
</evidence>
<protein>
    <submittedName>
        <fullName evidence="4">NADPH-dependent FMN reductase</fullName>
    </submittedName>
</protein>
<proteinExistence type="predicted"/>
<dbReference type="InterPro" id="IPR051796">
    <property type="entry name" value="ISF_SsuE-like"/>
</dbReference>
<keyword evidence="2" id="KW-0288">FMN</keyword>
<evidence type="ECO:0000313" key="5">
    <source>
        <dbReference type="Proteomes" id="UP000199309"/>
    </source>
</evidence>
<dbReference type="PANTHER" id="PTHR43278:SF2">
    <property type="entry name" value="IRON-SULFUR FLAVOPROTEIN"/>
    <property type="match status" value="1"/>
</dbReference>
<dbReference type="RefSeq" id="WP_091647489.1">
    <property type="nucleotide sequence ID" value="NZ_FNHQ01000002.1"/>
</dbReference>
<evidence type="ECO:0000256" key="2">
    <source>
        <dbReference type="ARBA" id="ARBA00022643"/>
    </source>
</evidence>
<dbReference type="GO" id="GO:0016491">
    <property type="term" value="F:oxidoreductase activity"/>
    <property type="evidence" value="ECO:0007669"/>
    <property type="project" value="InterPro"/>
</dbReference>
<feature type="domain" description="NADPH-dependent FMN reductase-like" evidence="3">
    <location>
        <begin position="1"/>
        <end position="133"/>
    </location>
</feature>
<keyword evidence="1" id="KW-0285">Flavoprotein</keyword>
<dbReference type="SUPFAM" id="SSF52218">
    <property type="entry name" value="Flavoproteins"/>
    <property type="match status" value="1"/>
</dbReference>
<dbReference type="STRING" id="349095.SAMN05660299_00258"/>
<name>A0A1G9QS60_9FIRM</name>
<keyword evidence="5" id="KW-1185">Reference proteome</keyword>
<sequence>MKFLILQGSPRKNGNTMQCLQPFCETLKNAGHEVDLVWLYDKKIAGCRACRFCQEDWSKFTCTIQDDAVFLADQIMSSDCIILATPIYSWYCTPPMKALLDRMVYGMNMYYGERKGPSLWAGKKMAIVTTCGYRPEKGADLFEEGIRRYCRHSQLQYMGMLAERHLGYQSAFMDETKAAHARAFALKLCKV</sequence>
<dbReference type="AlphaFoldDB" id="A0A1G9QS60"/>
<dbReference type="InterPro" id="IPR005025">
    <property type="entry name" value="FMN_Rdtase-like_dom"/>
</dbReference>
<dbReference type="PANTHER" id="PTHR43278">
    <property type="entry name" value="NAD(P)H-DEPENDENT FMN-CONTAINING OXIDOREDUCTASE YWQN-RELATED"/>
    <property type="match status" value="1"/>
</dbReference>
<organism evidence="4 5">
    <name type="scientific">Megasphaera paucivorans</name>
    <dbReference type="NCBI Taxonomy" id="349095"/>
    <lineage>
        <taxon>Bacteria</taxon>
        <taxon>Bacillati</taxon>
        <taxon>Bacillota</taxon>
        <taxon>Negativicutes</taxon>
        <taxon>Veillonellales</taxon>
        <taxon>Veillonellaceae</taxon>
        <taxon>Megasphaera</taxon>
    </lineage>
</organism>
<dbReference type="Gene3D" id="3.40.50.360">
    <property type="match status" value="1"/>
</dbReference>
<reference evidence="4 5" key="1">
    <citation type="submission" date="2016-10" db="EMBL/GenBank/DDBJ databases">
        <authorList>
            <person name="de Groot N.N."/>
        </authorList>
    </citation>
    <scope>NUCLEOTIDE SEQUENCE [LARGE SCALE GENOMIC DNA]</scope>
    <source>
        <strain evidence="4 5">DSM 16981</strain>
    </source>
</reference>
<dbReference type="InterPro" id="IPR029039">
    <property type="entry name" value="Flavoprotein-like_sf"/>
</dbReference>
<dbReference type="Proteomes" id="UP000199309">
    <property type="component" value="Unassembled WGS sequence"/>
</dbReference>
<evidence type="ECO:0000256" key="1">
    <source>
        <dbReference type="ARBA" id="ARBA00022630"/>
    </source>
</evidence>
<dbReference type="EMBL" id="FNHQ01000002">
    <property type="protein sequence ID" value="SDM13701.1"/>
    <property type="molecule type" value="Genomic_DNA"/>
</dbReference>
<accession>A0A1G9QS60</accession>
<dbReference type="Pfam" id="PF03358">
    <property type="entry name" value="FMN_red"/>
    <property type="match status" value="1"/>
</dbReference>
<evidence type="ECO:0000313" key="4">
    <source>
        <dbReference type="EMBL" id="SDM13701.1"/>
    </source>
</evidence>